<gene>
    <name evidence="3" type="ORF">OSB04_032141</name>
</gene>
<name>A0AA38SW20_9ASTR</name>
<comment type="caution">
    <text evidence="3">The sequence shown here is derived from an EMBL/GenBank/DDBJ whole genome shotgun (WGS) entry which is preliminary data.</text>
</comment>
<sequence>MLIQEVATKTNDISGLCTTTAIVLAREMIKSGLLTVAFGANLVSLKKGMESTVKELIKVLKKKTIPVSKGTVPRKTFIQNKKTDNLRGAYPKITKMSPKNMFG</sequence>
<keyword evidence="2" id="KW-0143">Chaperone</keyword>
<reference evidence="3" key="1">
    <citation type="submission" date="2023-03" db="EMBL/GenBank/DDBJ databases">
        <title>Chromosome-scale reference genome and RAD-based genetic map of yellow starthistle (Centaurea solstitialis) reveal putative structural variation and QTLs associated with invader traits.</title>
        <authorList>
            <person name="Reatini B."/>
            <person name="Cang F.A."/>
            <person name="Jiang Q."/>
            <person name="Mckibben M.T.W."/>
            <person name="Barker M.S."/>
            <person name="Rieseberg L.H."/>
            <person name="Dlugosch K.M."/>
        </authorList>
    </citation>
    <scope>NUCLEOTIDE SEQUENCE</scope>
    <source>
        <strain evidence="3">CAN-66</strain>
        <tissue evidence="3">Leaf</tissue>
    </source>
</reference>
<protein>
    <submittedName>
        <fullName evidence="3">Uncharacterized protein</fullName>
    </submittedName>
</protein>
<dbReference type="GO" id="GO:0140662">
    <property type="term" value="F:ATP-dependent protein folding chaperone"/>
    <property type="evidence" value="ECO:0007669"/>
    <property type="project" value="InterPro"/>
</dbReference>
<keyword evidence="4" id="KW-1185">Reference proteome</keyword>
<dbReference type="PANTHER" id="PTHR45633">
    <property type="entry name" value="60 KDA HEAT SHOCK PROTEIN, MITOCHONDRIAL"/>
    <property type="match status" value="1"/>
</dbReference>
<dbReference type="EMBL" id="JARYMX010000008">
    <property type="protein sequence ID" value="KAJ9539408.1"/>
    <property type="molecule type" value="Genomic_DNA"/>
</dbReference>
<organism evidence="3 4">
    <name type="scientific">Centaurea solstitialis</name>
    <name type="common">yellow star-thistle</name>
    <dbReference type="NCBI Taxonomy" id="347529"/>
    <lineage>
        <taxon>Eukaryota</taxon>
        <taxon>Viridiplantae</taxon>
        <taxon>Streptophyta</taxon>
        <taxon>Embryophyta</taxon>
        <taxon>Tracheophyta</taxon>
        <taxon>Spermatophyta</taxon>
        <taxon>Magnoliopsida</taxon>
        <taxon>eudicotyledons</taxon>
        <taxon>Gunneridae</taxon>
        <taxon>Pentapetalae</taxon>
        <taxon>asterids</taxon>
        <taxon>campanulids</taxon>
        <taxon>Asterales</taxon>
        <taxon>Asteraceae</taxon>
        <taxon>Carduoideae</taxon>
        <taxon>Cardueae</taxon>
        <taxon>Centaureinae</taxon>
        <taxon>Centaurea</taxon>
    </lineage>
</organism>
<dbReference type="SUPFAM" id="SSF48592">
    <property type="entry name" value="GroEL equatorial domain-like"/>
    <property type="match status" value="1"/>
</dbReference>
<comment type="similarity">
    <text evidence="1">Belongs to the chaperonin (HSP60) family.</text>
</comment>
<dbReference type="Gene3D" id="1.10.560.10">
    <property type="entry name" value="GroEL-like equatorial domain"/>
    <property type="match status" value="1"/>
</dbReference>
<evidence type="ECO:0000313" key="4">
    <source>
        <dbReference type="Proteomes" id="UP001172457"/>
    </source>
</evidence>
<dbReference type="InterPro" id="IPR002423">
    <property type="entry name" value="Cpn60/GroEL/TCP-1"/>
</dbReference>
<dbReference type="Pfam" id="PF00118">
    <property type="entry name" value="Cpn60_TCP1"/>
    <property type="match status" value="1"/>
</dbReference>
<dbReference type="AlphaFoldDB" id="A0AA38SW20"/>
<dbReference type="GO" id="GO:0042026">
    <property type="term" value="P:protein refolding"/>
    <property type="evidence" value="ECO:0007669"/>
    <property type="project" value="InterPro"/>
</dbReference>
<dbReference type="InterPro" id="IPR027413">
    <property type="entry name" value="GROEL-like_equatorial_sf"/>
</dbReference>
<evidence type="ECO:0000256" key="1">
    <source>
        <dbReference type="ARBA" id="ARBA00006607"/>
    </source>
</evidence>
<evidence type="ECO:0000313" key="3">
    <source>
        <dbReference type="EMBL" id="KAJ9539408.1"/>
    </source>
</evidence>
<dbReference type="InterPro" id="IPR001844">
    <property type="entry name" value="Cpn60/GroEL"/>
</dbReference>
<proteinExistence type="inferred from homology"/>
<dbReference type="Proteomes" id="UP001172457">
    <property type="component" value="Chromosome 8"/>
</dbReference>
<accession>A0AA38SW20</accession>
<evidence type="ECO:0000256" key="2">
    <source>
        <dbReference type="ARBA" id="ARBA00023186"/>
    </source>
</evidence>